<dbReference type="Proteomes" id="UP001497522">
    <property type="component" value="Chromosome 15"/>
</dbReference>
<keyword evidence="2" id="KW-1185">Reference proteome</keyword>
<organism evidence="1 2">
    <name type="scientific">Sphagnum jensenii</name>
    <dbReference type="NCBI Taxonomy" id="128206"/>
    <lineage>
        <taxon>Eukaryota</taxon>
        <taxon>Viridiplantae</taxon>
        <taxon>Streptophyta</taxon>
        <taxon>Embryophyta</taxon>
        <taxon>Bryophyta</taxon>
        <taxon>Sphagnophytina</taxon>
        <taxon>Sphagnopsida</taxon>
        <taxon>Sphagnales</taxon>
        <taxon>Sphagnaceae</taxon>
        <taxon>Sphagnum</taxon>
    </lineage>
</organism>
<accession>A0ABP1AUE0</accession>
<evidence type="ECO:0000313" key="2">
    <source>
        <dbReference type="Proteomes" id="UP001497522"/>
    </source>
</evidence>
<evidence type="ECO:0000313" key="1">
    <source>
        <dbReference type="EMBL" id="CAK9865920.1"/>
    </source>
</evidence>
<gene>
    <name evidence="1" type="ORF">CSSPJE1EN2_LOCUS8915</name>
</gene>
<name>A0ABP1AUE0_9BRYO</name>
<protein>
    <submittedName>
        <fullName evidence="1">Uncharacterized protein</fullName>
    </submittedName>
</protein>
<reference evidence="1" key="1">
    <citation type="submission" date="2024-03" db="EMBL/GenBank/DDBJ databases">
        <authorList>
            <consortium name="ELIXIR-Norway"/>
            <consortium name="Elixir Norway"/>
        </authorList>
    </citation>
    <scope>NUCLEOTIDE SEQUENCE</scope>
</reference>
<proteinExistence type="predicted"/>
<sequence>MSKICFSLLVSLQWCISSMQFQQIYSTKCLESSHSQLCTKETFTTMTMKVDYALGLVVGIWSPAFVGNM</sequence>
<dbReference type="EMBL" id="OZ023716">
    <property type="protein sequence ID" value="CAK9865920.1"/>
    <property type="molecule type" value="Genomic_DNA"/>
</dbReference>